<evidence type="ECO:0000313" key="1">
    <source>
        <dbReference type="EMBL" id="PKI65601.1"/>
    </source>
</evidence>
<organism evidence="1 2">
    <name type="scientific">Punica granatum</name>
    <name type="common">Pomegranate</name>
    <dbReference type="NCBI Taxonomy" id="22663"/>
    <lineage>
        <taxon>Eukaryota</taxon>
        <taxon>Viridiplantae</taxon>
        <taxon>Streptophyta</taxon>
        <taxon>Embryophyta</taxon>
        <taxon>Tracheophyta</taxon>
        <taxon>Spermatophyta</taxon>
        <taxon>Magnoliopsida</taxon>
        <taxon>eudicotyledons</taxon>
        <taxon>Gunneridae</taxon>
        <taxon>Pentapetalae</taxon>
        <taxon>rosids</taxon>
        <taxon>malvids</taxon>
        <taxon>Myrtales</taxon>
        <taxon>Lythraceae</taxon>
        <taxon>Punica</taxon>
    </lineage>
</organism>
<protein>
    <submittedName>
        <fullName evidence="1">Uncharacterized protein</fullName>
    </submittedName>
</protein>
<dbReference type="GO" id="GO:0005737">
    <property type="term" value="C:cytoplasm"/>
    <property type="evidence" value="ECO:0007669"/>
    <property type="project" value="UniProtKB-ARBA"/>
</dbReference>
<dbReference type="GeneID" id="116210345"/>
<dbReference type="InterPro" id="IPR051213">
    <property type="entry name" value="START_lipid_transfer"/>
</dbReference>
<dbReference type="OrthoDB" id="1295045at2759"/>
<comment type="caution">
    <text evidence="1">The sequence shown here is derived from an EMBL/GenBank/DDBJ whole genome shotgun (WGS) entry which is preliminary data.</text>
</comment>
<keyword evidence="2" id="KW-1185">Reference proteome</keyword>
<dbReference type="STRING" id="22663.A0A2I0KAP7"/>
<dbReference type="GO" id="GO:0008289">
    <property type="term" value="F:lipid binding"/>
    <property type="evidence" value="ECO:0007669"/>
    <property type="project" value="InterPro"/>
</dbReference>
<dbReference type="Proteomes" id="UP000233551">
    <property type="component" value="Unassembled WGS sequence"/>
</dbReference>
<dbReference type="PANTHER" id="PTHR19308:SF58">
    <property type="entry name" value="POLYKETIDE CYCLASE_DEHYDRASE AND LIPID TRANSPORT SUPERFAMILY PROTEIN"/>
    <property type="match status" value="1"/>
</dbReference>
<dbReference type="AlphaFoldDB" id="A0A2I0KAP7"/>
<evidence type="ECO:0000313" key="2">
    <source>
        <dbReference type="Proteomes" id="UP000233551"/>
    </source>
</evidence>
<accession>A0A2I0KAP7</accession>
<proteinExistence type="predicted"/>
<name>A0A2I0KAP7_PUNGR</name>
<dbReference type="InterPro" id="IPR002913">
    <property type="entry name" value="START_lipid-bd_dom"/>
</dbReference>
<reference evidence="1 2" key="1">
    <citation type="submission" date="2017-11" db="EMBL/GenBank/DDBJ databases">
        <title>De-novo sequencing of pomegranate (Punica granatum L.) genome.</title>
        <authorList>
            <person name="Akparov Z."/>
            <person name="Amiraslanov A."/>
            <person name="Hajiyeva S."/>
            <person name="Abbasov M."/>
            <person name="Kaur K."/>
            <person name="Hamwieh A."/>
            <person name="Solovyev V."/>
            <person name="Salamov A."/>
            <person name="Braich B."/>
            <person name="Kosarev P."/>
            <person name="Mahmoud A."/>
            <person name="Hajiyev E."/>
            <person name="Babayeva S."/>
            <person name="Izzatullayeva V."/>
            <person name="Mammadov A."/>
            <person name="Mammadov A."/>
            <person name="Sharifova S."/>
            <person name="Ojaghi J."/>
            <person name="Eynullazada K."/>
            <person name="Bayramov B."/>
            <person name="Abdulazimova A."/>
            <person name="Shahmuradov I."/>
        </authorList>
    </citation>
    <scope>NUCLEOTIDE SEQUENCE [LARGE SCALE GENOMIC DNA]</scope>
    <source>
        <strain evidence="2">cv. AG2017</strain>
        <tissue evidence="1">Leaf</tissue>
    </source>
</reference>
<dbReference type="SUPFAM" id="SSF55961">
    <property type="entry name" value="Bet v1-like"/>
    <property type="match status" value="1"/>
</dbReference>
<dbReference type="InterPro" id="IPR023393">
    <property type="entry name" value="START-like_dom_sf"/>
</dbReference>
<dbReference type="PROSITE" id="PS50848">
    <property type="entry name" value="START"/>
    <property type="match status" value="1"/>
</dbReference>
<dbReference type="Gene3D" id="3.30.530.20">
    <property type="match status" value="1"/>
</dbReference>
<dbReference type="PANTHER" id="PTHR19308">
    <property type="entry name" value="PHOSPHATIDYLCHOLINE TRANSFER PROTEIN"/>
    <property type="match status" value="1"/>
</dbReference>
<gene>
    <name evidence="1" type="ORF">CRG98_013994</name>
</gene>
<sequence>MLEDISYVIASVGEIAGDAGAAVESPVGYRTLAALAVGIGLVFVLLVCCFLTTLDLGRGCTRSCAFTWKVGKLRVLRGFNLSCPWTGTSFILVTILSAFNRAKGFFGISSYLRSPKPSVDVGHIPEKSGYVACDNICSRALSPSTSRTDNLSLGESDLKELISLINERDGGPSWQLLMERANSALLYQAWYRDPPVRCVTYQFFSCFQFPGDLKQCTVLQIETSQFSRKLSSACFQVGPMQCRTRTVFENVSPELLRDFFWDDEFRTKWDKMLVYFKTLCVCPHTGTMVVHWIRKLSIIGSEKEYIIVRRIWESNSNYYCITKAASYPTLPKSTTRRRIELYYSSWLIKAVKSRNGKQGTASEVLFFHWEDLGIPRELMKMGARAGMWGLVKRMHLGLQAYKNLTQARISSPSTYSLLARMTTKFELQPNMNTSPCSEANTGRDEKRRKHERGPNAVKWLVLGGLLVVSGLTLKANGTGIVCEAAKWLQMFCRRRKQPEEGRHRDEERIRP</sequence>
<dbReference type="EMBL" id="PGOL01000741">
    <property type="protein sequence ID" value="PKI65601.1"/>
    <property type="molecule type" value="Genomic_DNA"/>
</dbReference>